<comment type="caution">
    <text evidence="6">The sequence shown here is derived from an EMBL/GenBank/DDBJ whole genome shotgun (WGS) entry which is preliminary data.</text>
</comment>
<keyword evidence="3" id="KW-0479">Metal-binding</keyword>
<dbReference type="InterPro" id="IPR013766">
    <property type="entry name" value="Thioredoxin_domain"/>
</dbReference>
<dbReference type="RefSeq" id="WP_200343775.1">
    <property type="nucleotide sequence ID" value="NZ_NRSJ01000001.1"/>
</dbReference>
<dbReference type="Proteomes" id="UP001296776">
    <property type="component" value="Unassembled WGS sequence"/>
</dbReference>
<sequence length="218" mass="23330">MSKHLLLGAIALLSATLVWLTLLWSPAGDAPGRHARLDLNAPPAGGDFQLVSANGPVRLDDLRGKVVLLYFGYTTCPDICPTNLAIIALALRALTPDELERVQPIFVSVDPQRDAPEHLADYVAYFHPSIIGVTGAEREVSAVAAKYGAAYQRSEQPGSAMGYLVDHSAYTYLIDANGALVDVLDHATPAEEIVQALRRQLATPPMSTKQAGRQGPAH</sequence>
<dbReference type="PANTHER" id="PTHR12151:SF25">
    <property type="entry name" value="LINALOOL DEHYDRATASE_ISOMERASE DOMAIN-CONTAINING PROTEIN"/>
    <property type="match status" value="1"/>
</dbReference>
<dbReference type="AlphaFoldDB" id="A0AAJ0X8Y3"/>
<keyword evidence="7" id="KW-1185">Reference proteome</keyword>
<reference evidence="6" key="2">
    <citation type="journal article" date="2020" name="Microorganisms">
        <title>Osmotic Adaptation and Compatible Solute Biosynthesis of Phototrophic Bacteria as Revealed from Genome Analyses.</title>
        <authorList>
            <person name="Imhoff J.F."/>
            <person name="Rahn T."/>
            <person name="Kunzel S."/>
            <person name="Keller A."/>
            <person name="Neulinger S.C."/>
        </authorList>
    </citation>
    <scope>NUCLEOTIDE SEQUENCE</scope>
    <source>
        <strain evidence="6">DSM 11080</strain>
    </source>
</reference>
<evidence type="ECO:0000256" key="4">
    <source>
        <dbReference type="PIRSR" id="PIRSR603782-2"/>
    </source>
</evidence>
<feature type="binding site" evidence="3">
    <location>
        <position position="76"/>
    </location>
    <ligand>
        <name>Cu cation</name>
        <dbReference type="ChEBI" id="CHEBI:23378"/>
    </ligand>
</feature>
<dbReference type="EMBL" id="NRSJ01000001">
    <property type="protein sequence ID" value="MBK1703102.1"/>
    <property type="molecule type" value="Genomic_DNA"/>
</dbReference>
<keyword evidence="2 3" id="KW-0186">Copper</keyword>
<dbReference type="InterPro" id="IPR003782">
    <property type="entry name" value="SCO1/SenC"/>
</dbReference>
<evidence type="ECO:0000313" key="7">
    <source>
        <dbReference type="Proteomes" id="UP001296776"/>
    </source>
</evidence>
<feature type="domain" description="Thioredoxin" evidence="5">
    <location>
        <begin position="39"/>
        <end position="202"/>
    </location>
</feature>
<dbReference type="Pfam" id="PF02630">
    <property type="entry name" value="SCO1-SenC"/>
    <property type="match status" value="1"/>
</dbReference>
<proteinExistence type="inferred from homology"/>
<feature type="disulfide bond" description="Redox-active" evidence="4">
    <location>
        <begin position="76"/>
        <end position="80"/>
    </location>
</feature>
<dbReference type="PANTHER" id="PTHR12151">
    <property type="entry name" value="ELECTRON TRANSPORT PROTIN SCO1/SENC FAMILY MEMBER"/>
    <property type="match status" value="1"/>
</dbReference>
<evidence type="ECO:0000313" key="6">
    <source>
        <dbReference type="EMBL" id="MBK1703102.1"/>
    </source>
</evidence>
<protein>
    <submittedName>
        <fullName evidence="6">SCO family protein</fullName>
    </submittedName>
</protein>
<accession>A0AAJ0X8Y3</accession>
<organism evidence="6 7">
    <name type="scientific">Halochromatium glycolicum</name>
    <dbReference type="NCBI Taxonomy" id="85075"/>
    <lineage>
        <taxon>Bacteria</taxon>
        <taxon>Pseudomonadati</taxon>
        <taxon>Pseudomonadota</taxon>
        <taxon>Gammaproteobacteria</taxon>
        <taxon>Chromatiales</taxon>
        <taxon>Chromatiaceae</taxon>
        <taxon>Halochromatium</taxon>
    </lineage>
</organism>
<comment type="similarity">
    <text evidence="1">Belongs to the SCO1/2 family.</text>
</comment>
<evidence type="ECO:0000259" key="5">
    <source>
        <dbReference type="PROSITE" id="PS51352"/>
    </source>
</evidence>
<dbReference type="GO" id="GO:0046872">
    <property type="term" value="F:metal ion binding"/>
    <property type="evidence" value="ECO:0007669"/>
    <property type="project" value="UniProtKB-KW"/>
</dbReference>
<reference evidence="6" key="1">
    <citation type="submission" date="2017-08" db="EMBL/GenBank/DDBJ databases">
        <authorList>
            <person name="Imhoff J.F."/>
            <person name="Rahn T."/>
            <person name="Kuenzel S."/>
            <person name="Neulinger S.C."/>
        </authorList>
    </citation>
    <scope>NUCLEOTIDE SEQUENCE</scope>
    <source>
        <strain evidence="6">DSM 11080</strain>
    </source>
</reference>
<evidence type="ECO:0000256" key="3">
    <source>
        <dbReference type="PIRSR" id="PIRSR603782-1"/>
    </source>
</evidence>
<gene>
    <name evidence="6" type="ORF">CKO40_00690</name>
</gene>
<dbReference type="Gene3D" id="3.40.30.10">
    <property type="entry name" value="Glutaredoxin"/>
    <property type="match status" value="1"/>
</dbReference>
<dbReference type="InterPro" id="IPR036249">
    <property type="entry name" value="Thioredoxin-like_sf"/>
</dbReference>
<dbReference type="FunFam" id="3.40.30.10:FF:000013">
    <property type="entry name" value="Blast:Protein SCO1 homolog, mitochondrial"/>
    <property type="match status" value="1"/>
</dbReference>
<feature type="binding site" evidence="3">
    <location>
        <position position="167"/>
    </location>
    <ligand>
        <name>Cu cation</name>
        <dbReference type="ChEBI" id="CHEBI:23378"/>
    </ligand>
</feature>
<dbReference type="PROSITE" id="PS51352">
    <property type="entry name" value="THIOREDOXIN_2"/>
    <property type="match status" value="1"/>
</dbReference>
<keyword evidence="4" id="KW-1015">Disulfide bond</keyword>
<feature type="binding site" evidence="3">
    <location>
        <position position="80"/>
    </location>
    <ligand>
        <name>Cu cation</name>
        <dbReference type="ChEBI" id="CHEBI:23378"/>
    </ligand>
</feature>
<dbReference type="CDD" id="cd02968">
    <property type="entry name" value="SCO"/>
    <property type="match status" value="1"/>
</dbReference>
<name>A0AAJ0X8Y3_9GAMM</name>
<evidence type="ECO:0000256" key="2">
    <source>
        <dbReference type="ARBA" id="ARBA00023008"/>
    </source>
</evidence>
<evidence type="ECO:0000256" key="1">
    <source>
        <dbReference type="ARBA" id="ARBA00010996"/>
    </source>
</evidence>
<dbReference type="SUPFAM" id="SSF52833">
    <property type="entry name" value="Thioredoxin-like"/>
    <property type="match status" value="1"/>
</dbReference>